<dbReference type="SUPFAM" id="SSF51045">
    <property type="entry name" value="WW domain"/>
    <property type="match status" value="1"/>
</dbReference>
<dbReference type="Gene3D" id="2.20.70.10">
    <property type="match status" value="1"/>
</dbReference>
<dbReference type="InterPro" id="IPR001202">
    <property type="entry name" value="WW_dom"/>
</dbReference>
<dbReference type="Pfam" id="PF00397">
    <property type="entry name" value="WW"/>
    <property type="match status" value="1"/>
</dbReference>
<sequence>MEMVFQLLKVMYQVSRGNFVFHCDAICCVLLLCFCSNTVEWVEIVEPQTKQHMYANLITGQCSWEPPPGASVKRTHENQWWELFDSKTGRYYYYNAASMKTIWQRPMGAEVDIIPLAKLQTLKENTE</sequence>
<dbReference type="InterPro" id="IPR036020">
    <property type="entry name" value="WW_dom_sf"/>
</dbReference>
<gene>
    <name evidence="2" type="ORF">SVUK_LOCUS5222</name>
</gene>
<dbReference type="Proteomes" id="UP000270094">
    <property type="component" value="Unassembled WGS sequence"/>
</dbReference>
<reference evidence="2 3" key="1">
    <citation type="submission" date="2018-11" db="EMBL/GenBank/DDBJ databases">
        <authorList>
            <consortium name="Pathogen Informatics"/>
        </authorList>
    </citation>
    <scope>NUCLEOTIDE SEQUENCE [LARGE SCALE GENOMIC DNA]</scope>
</reference>
<dbReference type="GO" id="GO:0005096">
    <property type="term" value="F:GTPase activator activity"/>
    <property type="evidence" value="ECO:0007669"/>
    <property type="project" value="TreeGrafter"/>
</dbReference>
<name>A0A3P7IX53_STRVU</name>
<dbReference type="FunFam" id="2.20.70.10:FF:000022">
    <property type="entry name" value="Rho GTPase activating protein 39"/>
    <property type="match status" value="1"/>
</dbReference>
<organism evidence="2 3">
    <name type="scientific">Strongylus vulgaris</name>
    <name type="common">Blood worm</name>
    <dbReference type="NCBI Taxonomy" id="40348"/>
    <lineage>
        <taxon>Eukaryota</taxon>
        <taxon>Metazoa</taxon>
        <taxon>Ecdysozoa</taxon>
        <taxon>Nematoda</taxon>
        <taxon>Chromadorea</taxon>
        <taxon>Rhabditida</taxon>
        <taxon>Rhabditina</taxon>
        <taxon>Rhabditomorpha</taxon>
        <taxon>Strongyloidea</taxon>
        <taxon>Strongylidae</taxon>
        <taxon>Strongylus</taxon>
    </lineage>
</organism>
<dbReference type="PROSITE" id="PS50020">
    <property type="entry name" value="WW_DOMAIN_2"/>
    <property type="match status" value="1"/>
</dbReference>
<dbReference type="AlphaFoldDB" id="A0A3P7IX53"/>
<feature type="domain" description="WW" evidence="1">
    <location>
        <begin position="81"/>
        <end position="108"/>
    </location>
</feature>
<dbReference type="PANTHER" id="PTHR45876:SF8">
    <property type="entry name" value="FI04035P"/>
    <property type="match status" value="1"/>
</dbReference>
<proteinExistence type="predicted"/>
<evidence type="ECO:0000313" key="2">
    <source>
        <dbReference type="EMBL" id="VDM70224.1"/>
    </source>
</evidence>
<dbReference type="OrthoDB" id="437889at2759"/>
<dbReference type="SMART" id="SM00456">
    <property type="entry name" value="WW"/>
    <property type="match status" value="2"/>
</dbReference>
<keyword evidence="3" id="KW-1185">Reference proteome</keyword>
<dbReference type="PANTHER" id="PTHR45876">
    <property type="entry name" value="FI04035P"/>
    <property type="match status" value="1"/>
</dbReference>
<accession>A0A3P7IX53</accession>
<dbReference type="EMBL" id="UYYB01015203">
    <property type="protein sequence ID" value="VDM70224.1"/>
    <property type="molecule type" value="Genomic_DNA"/>
</dbReference>
<feature type="non-terminal residue" evidence="2">
    <location>
        <position position="127"/>
    </location>
</feature>
<protein>
    <recommendedName>
        <fullName evidence="1">WW domain-containing protein</fullName>
    </recommendedName>
</protein>
<evidence type="ECO:0000259" key="1">
    <source>
        <dbReference type="PROSITE" id="PS50020"/>
    </source>
</evidence>
<evidence type="ECO:0000313" key="3">
    <source>
        <dbReference type="Proteomes" id="UP000270094"/>
    </source>
</evidence>
<dbReference type="GO" id="GO:0005737">
    <property type="term" value="C:cytoplasm"/>
    <property type="evidence" value="ECO:0007669"/>
    <property type="project" value="TreeGrafter"/>
</dbReference>